<feature type="compositionally biased region" description="Acidic residues" evidence="1">
    <location>
        <begin position="1"/>
        <end position="15"/>
    </location>
</feature>
<feature type="compositionally biased region" description="Basic and acidic residues" evidence="1">
    <location>
        <begin position="23"/>
        <end position="39"/>
    </location>
</feature>
<gene>
    <name evidence="2" type="ORF">PPNO1_LOCUS6667</name>
</gene>
<reference evidence="2" key="1">
    <citation type="submission" date="2022-11" db="EMBL/GenBank/DDBJ databases">
        <authorList>
            <person name="Scott C."/>
            <person name="Bruce N."/>
        </authorList>
    </citation>
    <scope>NUCLEOTIDE SEQUENCE</scope>
</reference>
<dbReference type="AlphaFoldDB" id="A0A9P1H596"/>
<accession>A0A9P1H596</accession>
<sequence>MADVFEEDEEEDEDTSSNSSESVSDKDTPPSAVSDRDEFLPGTLSEPQPDAEVEVTQLYSVSPAVSQQPSPALTGLDPTQLQSQSSRSMRSERSTTSLQDAVIQEDLSGVHFRMANLFQGNGSPVSSATPSPRRILASRELAPVDISPLQLPSVCHAPISPYSMSHSSSFPSPVRQCRLMRSAYRPRRLL</sequence>
<evidence type="ECO:0000313" key="2">
    <source>
        <dbReference type="EMBL" id="CAI4217024.1"/>
    </source>
</evidence>
<protein>
    <submittedName>
        <fullName evidence="2">Uncharacterized protein</fullName>
    </submittedName>
</protein>
<dbReference type="EMBL" id="CALLCH030000015">
    <property type="protein sequence ID" value="CAI4217024.1"/>
    <property type="molecule type" value="Genomic_DNA"/>
</dbReference>
<name>A0A9P1H596_9PEZI</name>
<feature type="region of interest" description="Disordered" evidence="1">
    <location>
        <begin position="1"/>
        <end position="98"/>
    </location>
</feature>
<evidence type="ECO:0000256" key="1">
    <source>
        <dbReference type="SAM" id="MobiDB-lite"/>
    </source>
</evidence>
<dbReference type="OrthoDB" id="5406427at2759"/>
<keyword evidence="3" id="KW-1185">Reference proteome</keyword>
<proteinExistence type="predicted"/>
<organism evidence="2 3">
    <name type="scientific">Parascedosporium putredinis</name>
    <dbReference type="NCBI Taxonomy" id="1442378"/>
    <lineage>
        <taxon>Eukaryota</taxon>
        <taxon>Fungi</taxon>
        <taxon>Dikarya</taxon>
        <taxon>Ascomycota</taxon>
        <taxon>Pezizomycotina</taxon>
        <taxon>Sordariomycetes</taxon>
        <taxon>Hypocreomycetidae</taxon>
        <taxon>Microascales</taxon>
        <taxon>Microascaceae</taxon>
        <taxon>Parascedosporium</taxon>
    </lineage>
</organism>
<feature type="compositionally biased region" description="Low complexity" evidence="1">
    <location>
        <begin position="79"/>
        <end position="88"/>
    </location>
</feature>
<evidence type="ECO:0000313" key="3">
    <source>
        <dbReference type="Proteomes" id="UP000838763"/>
    </source>
</evidence>
<dbReference type="Proteomes" id="UP000838763">
    <property type="component" value="Unassembled WGS sequence"/>
</dbReference>
<feature type="compositionally biased region" description="Low complexity" evidence="1">
    <location>
        <begin position="60"/>
        <end position="72"/>
    </location>
</feature>
<comment type="caution">
    <text evidence="2">The sequence shown here is derived from an EMBL/GenBank/DDBJ whole genome shotgun (WGS) entry which is preliminary data.</text>
</comment>